<organism evidence="1">
    <name type="scientific">bioreactor metagenome</name>
    <dbReference type="NCBI Taxonomy" id="1076179"/>
    <lineage>
        <taxon>unclassified sequences</taxon>
        <taxon>metagenomes</taxon>
        <taxon>ecological metagenomes</taxon>
    </lineage>
</organism>
<proteinExistence type="predicted"/>
<comment type="caution">
    <text evidence="1">The sequence shown here is derived from an EMBL/GenBank/DDBJ whole genome shotgun (WGS) entry which is preliminary data.</text>
</comment>
<reference evidence="1" key="1">
    <citation type="submission" date="2019-08" db="EMBL/GenBank/DDBJ databases">
        <authorList>
            <person name="Kucharzyk K."/>
            <person name="Murdoch R.W."/>
            <person name="Higgins S."/>
            <person name="Loffler F."/>
        </authorList>
    </citation>
    <scope>NUCLEOTIDE SEQUENCE</scope>
</reference>
<name>A0A645CSD9_9ZZZZ</name>
<dbReference type="EMBL" id="VSSQ01029610">
    <property type="protein sequence ID" value="MPM79805.1"/>
    <property type="molecule type" value="Genomic_DNA"/>
</dbReference>
<sequence length="54" mass="6852">MTMREYANNLVVNIVEENDLFKWIFFRGEYFVNQKYQAEFERRFNEVVEYYDRP</sequence>
<evidence type="ECO:0000313" key="1">
    <source>
        <dbReference type="EMBL" id="MPM79805.1"/>
    </source>
</evidence>
<accession>A0A645CSD9</accession>
<protein>
    <submittedName>
        <fullName evidence="1">Uncharacterized protein</fullName>
    </submittedName>
</protein>
<gene>
    <name evidence="1" type="ORF">SDC9_126847</name>
</gene>
<dbReference type="AlphaFoldDB" id="A0A645CSD9"/>